<feature type="domain" description="HIT" evidence="1">
    <location>
        <begin position="5"/>
        <end position="114"/>
    </location>
</feature>
<dbReference type="Gene3D" id="3.30.428.10">
    <property type="entry name" value="HIT-like"/>
    <property type="match status" value="1"/>
</dbReference>
<dbReference type="EMBL" id="UINC01004349">
    <property type="protein sequence ID" value="SVA13663.1"/>
    <property type="molecule type" value="Genomic_DNA"/>
</dbReference>
<gene>
    <name evidence="2" type="ORF">METZ01_LOCUS66517</name>
</gene>
<dbReference type="SUPFAM" id="SSF54197">
    <property type="entry name" value="HIT-like"/>
    <property type="match status" value="1"/>
</dbReference>
<dbReference type="PROSITE" id="PS51084">
    <property type="entry name" value="HIT_2"/>
    <property type="match status" value="1"/>
</dbReference>
<dbReference type="CDD" id="cd01276">
    <property type="entry name" value="PKCI_related"/>
    <property type="match status" value="1"/>
</dbReference>
<dbReference type="PROSITE" id="PS00892">
    <property type="entry name" value="HIT_1"/>
    <property type="match status" value="1"/>
</dbReference>
<proteinExistence type="predicted"/>
<dbReference type="Pfam" id="PF01230">
    <property type="entry name" value="HIT"/>
    <property type="match status" value="1"/>
</dbReference>
<dbReference type="GO" id="GO:0003824">
    <property type="term" value="F:catalytic activity"/>
    <property type="evidence" value="ECO:0007669"/>
    <property type="project" value="InterPro"/>
</dbReference>
<evidence type="ECO:0000259" key="1">
    <source>
        <dbReference type="PROSITE" id="PS51084"/>
    </source>
</evidence>
<dbReference type="InterPro" id="IPR011146">
    <property type="entry name" value="HIT-like"/>
</dbReference>
<dbReference type="InterPro" id="IPR019808">
    <property type="entry name" value="Histidine_triad_CS"/>
</dbReference>
<evidence type="ECO:0000313" key="2">
    <source>
        <dbReference type="EMBL" id="SVA13663.1"/>
    </source>
</evidence>
<dbReference type="AlphaFoldDB" id="A0A381TI87"/>
<dbReference type="InterPro" id="IPR001310">
    <property type="entry name" value="Histidine_triad_HIT"/>
</dbReference>
<reference evidence="2" key="1">
    <citation type="submission" date="2018-05" db="EMBL/GenBank/DDBJ databases">
        <authorList>
            <person name="Lanie J.A."/>
            <person name="Ng W.-L."/>
            <person name="Kazmierczak K.M."/>
            <person name="Andrzejewski T.M."/>
            <person name="Davidsen T.M."/>
            <person name="Wayne K.J."/>
            <person name="Tettelin H."/>
            <person name="Glass J.I."/>
            <person name="Rusch D."/>
            <person name="Podicherti R."/>
            <person name="Tsui H.-C.T."/>
            <person name="Winkler M.E."/>
        </authorList>
    </citation>
    <scope>NUCLEOTIDE SEQUENCE</scope>
</reference>
<name>A0A381TI87_9ZZZZ</name>
<protein>
    <recommendedName>
        <fullName evidence="1">HIT domain-containing protein</fullName>
    </recommendedName>
</protein>
<dbReference type="InterPro" id="IPR036265">
    <property type="entry name" value="HIT-like_sf"/>
</dbReference>
<sequence length="114" mass="12661">MSDCLFCKIVDQEIPADIVYEDEHIMAFRDINPQAPIHILIIPKQHIRTLNDLKGQDAELVGKLILAAKNLAAKEGIAEDGYRTGFNCNSAAGQTVYHVHLHLLGGRKFTWPPG</sequence>
<organism evidence="2">
    <name type="scientific">marine metagenome</name>
    <dbReference type="NCBI Taxonomy" id="408172"/>
    <lineage>
        <taxon>unclassified sequences</taxon>
        <taxon>metagenomes</taxon>
        <taxon>ecological metagenomes</taxon>
    </lineage>
</organism>
<dbReference type="PANTHER" id="PTHR23089">
    <property type="entry name" value="HISTIDINE TRIAD HIT PROTEIN"/>
    <property type="match status" value="1"/>
</dbReference>
<dbReference type="PRINTS" id="PR00332">
    <property type="entry name" value="HISTRIAD"/>
</dbReference>
<accession>A0A381TI87</accession>